<reference evidence="2 3" key="1">
    <citation type="submission" date="2021-06" db="EMBL/GenBank/DDBJ databases">
        <title>Caerostris extrusa draft genome.</title>
        <authorList>
            <person name="Kono N."/>
            <person name="Arakawa K."/>
        </authorList>
    </citation>
    <scope>NUCLEOTIDE SEQUENCE [LARGE SCALE GENOMIC DNA]</scope>
</reference>
<evidence type="ECO:0000313" key="3">
    <source>
        <dbReference type="Proteomes" id="UP001054945"/>
    </source>
</evidence>
<comment type="caution">
    <text evidence="2">The sequence shown here is derived from an EMBL/GenBank/DDBJ whole genome shotgun (WGS) entry which is preliminary data.</text>
</comment>
<feature type="compositionally biased region" description="Basic and acidic residues" evidence="1">
    <location>
        <begin position="21"/>
        <end position="31"/>
    </location>
</feature>
<dbReference type="AlphaFoldDB" id="A0AAV4VTY3"/>
<sequence>MRNHHLSGSLNFNSLSPGDYHGAHQEPECKRRLNPPSNSIKAKSHFSRVSIGMHVAIAQEKRVEGVRTHARASNPVSSNDDGAKPFKAYYADHKAFPGKAAAFLSLMLLLTCLRDQ</sequence>
<protein>
    <submittedName>
        <fullName evidence="2">Uncharacterized protein</fullName>
    </submittedName>
</protein>
<evidence type="ECO:0000256" key="1">
    <source>
        <dbReference type="SAM" id="MobiDB-lite"/>
    </source>
</evidence>
<keyword evidence="3" id="KW-1185">Reference proteome</keyword>
<name>A0AAV4VTY3_CAEEX</name>
<feature type="region of interest" description="Disordered" evidence="1">
    <location>
        <begin position="1"/>
        <end position="41"/>
    </location>
</feature>
<accession>A0AAV4VTY3</accession>
<gene>
    <name evidence="2" type="ORF">CEXT_161881</name>
</gene>
<feature type="compositionally biased region" description="Polar residues" evidence="1">
    <location>
        <begin position="1"/>
        <end position="16"/>
    </location>
</feature>
<evidence type="ECO:0000313" key="2">
    <source>
        <dbReference type="EMBL" id="GIY73707.1"/>
    </source>
</evidence>
<organism evidence="2 3">
    <name type="scientific">Caerostris extrusa</name>
    <name type="common">Bark spider</name>
    <name type="synonym">Caerostris bankana</name>
    <dbReference type="NCBI Taxonomy" id="172846"/>
    <lineage>
        <taxon>Eukaryota</taxon>
        <taxon>Metazoa</taxon>
        <taxon>Ecdysozoa</taxon>
        <taxon>Arthropoda</taxon>
        <taxon>Chelicerata</taxon>
        <taxon>Arachnida</taxon>
        <taxon>Araneae</taxon>
        <taxon>Araneomorphae</taxon>
        <taxon>Entelegynae</taxon>
        <taxon>Araneoidea</taxon>
        <taxon>Araneidae</taxon>
        <taxon>Caerostris</taxon>
    </lineage>
</organism>
<proteinExistence type="predicted"/>
<dbReference type="Proteomes" id="UP001054945">
    <property type="component" value="Unassembled WGS sequence"/>
</dbReference>
<dbReference type="EMBL" id="BPLR01015116">
    <property type="protein sequence ID" value="GIY73707.1"/>
    <property type="molecule type" value="Genomic_DNA"/>
</dbReference>